<dbReference type="PROSITE" id="PS50234">
    <property type="entry name" value="VWFA"/>
    <property type="match status" value="1"/>
</dbReference>
<dbReference type="InterPro" id="IPR051266">
    <property type="entry name" value="CLCR"/>
</dbReference>
<dbReference type="PANTHER" id="PTHR10579">
    <property type="entry name" value="CALCIUM-ACTIVATED CHLORIDE CHANNEL REGULATOR"/>
    <property type="match status" value="1"/>
</dbReference>
<keyword evidence="2" id="KW-0472">Membrane</keyword>
<dbReference type="PANTHER" id="PTHR10579:SF43">
    <property type="entry name" value="ZINC FINGER (C3HC4-TYPE RING FINGER) FAMILY PROTEIN"/>
    <property type="match status" value="1"/>
</dbReference>
<reference evidence="5" key="2">
    <citation type="submission" date="2023-01" db="EMBL/GenBank/DDBJ databases">
        <authorList>
            <person name="Sun Q."/>
            <person name="Evtushenko L."/>
        </authorList>
    </citation>
    <scope>NUCLEOTIDE SEQUENCE</scope>
    <source>
        <strain evidence="5">VKM Ac-1246</strain>
    </source>
</reference>
<dbReference type="InterPro" id="IPR002035">
    <property type="entry name" value="VWF_A"/>
</dbReference>
<evidence type="ECO:0000256" key="2">
    <source>
        <dbReference type="SAM" id="Phobius"/>
    </source>
</evidence>
<dbReference type="Proteomes" id="UP001142292">
    <property type="component" value="Unassembled WGS sequence"/>
</dbReference>
<feature type="signal peptide" evidence="3">
    <location>
        <begin position="1"/>
        <end position="24"/>
    </location>
</feature>
<dbReference type="Gene3D" id="3.40.50.410">
    <property type="entry name" value="von Willebrand factor, type A domain"/>
    <property type="match status" value="1"/>
</dbReference>
<feature type="chain" id="PRO_5045243242" description="VWFA domain-containing protein" evidence="3">
    <location>
        <begin position="25"/>
        <end position="649"/>
    </location>
</feature>
<proteinExistence type="predicted"/>
<comment type="caution">
    <text evidence="5">The sequence shown here is derived from an EMBL/GenBank/DDBJ whole genome shotgun (WGS) entry which is preliminary data.</text>
</comment>
<dbReference type="EMBL" id="BSEL01000005">
    <property type="protein sequence ID" value="GLJ68744.1"/>
    <property type="molecule type" value="Genomic_DNA"/>
</dbReference>
<keyword evidence="2" id="KW-1133">Transmembrane helix</keyword>
<feature type="region of interest" description="Disordered" evidence="1">
    <location>
        <begin position="580"/>
        <end position="617"/>
    </location>
</feature>
<dbReference type="Pfam" id="PF00092">
    <property type="entry name" value="VWA"/>
    <property type="match status" value="1"/>
</dbReference>
<feature type="compositionally biased region" description="Low complexity" evidence="1">
    <location>
        <begin position="586"/>
        <end position="599"/>
    </location>
</feature>
<keyword evidence="3" id="KW-0732">Signal</keyword>
<name>A0ABQ5SZ72_9ACTN</name>
<protein>
    <recommendedName>
        <fullName evidence="4">VWFA domain-containing protein</fullName>
    </recommendedName>
</protein>
<evidence type="ECO:0000313" key="5">
    <source>
        <dbReference type="EMBL" id="GLJ68744.1"/>
    </source>
</evidence>
<dbReference type="SUPFAM" id="SSF53300">
    <property type="entry name" value="vWA-like"/>
    <property type="match status" value="1"/>
</dbReference>
<evidence type="ECO:0000256" key="1">
    <source>
        <dbReference type="SAM" id="MobiDB-lite"/>
    </source>
</evidence>
<gene>
    <name evidence="5" type="ORF">GCM10017579_27800</name>
</gene>
<dbReference type="InterPro" id="IPR036465">
    <property type="entry name" value="vWFA_dom_sf"/>
</dbReference>
<accession>A0ABQ5SZ72</accession>
<feature type="domain" description="VWFA" evidence="4">
    <location>
        <begin position="43"/>
        <end position="225"/>
    </location>
</feature>
<feature type="transmembrane region" description="Helical" evidence="2">
    <location>
        <begin position="623"/>
        <end position="645"/>
    </location>
</feature>
<reference evidence="5" key="1">
    <citation type="journal article" date="2014" name="Int. J. Syst. Evol. Microbiol.">
        <title>Complete genome of a new Firmicutes species belonging to the dominant human colonic microbiota ('Ruminococcus bicirculans') reveals two chromosomes and a selective capacity to utilize plant glucans.</title>
        <authorList>
            <consortium name="NISC Comparative Sequencing Program"/>
            <person name="Wegmann U."/>
            <person name="Louis P."/>
            <person name="Goesmann A."/>
            <person name="Henrissat B."/>
            <person name="Duncan S.H."/>
            <person name="Flint H.J."/>
        </authorList>
    </citation>
    <scope>NUCLEOTIDE SEQUENCE</scope>
    <source>
        <strain evidence="5">VKM Ac-1246</strain>
    </source>
</reference>
<dbReference type="SMART" id="SM00327">
    <property type="entry name" value="VWA"/>
    <property type="match status" value="1"/>
</dbReference>
<organism evidence="5 6">
    <name type="scientific">Nocardioides luteus</name>
    <dbReference type="NCBI Taxonomy" id="1844"/>
    <lineage>
        <taxon>Bacteria</taxon>
        <taxon>Bacillati</taxon>
        <taxon>Actinomycetota</taxon>
        <taxon>Actinomycetes</taxon>
        <taxon>Propionibacteriales</taxon>
        <taxon>Nocardioidaceae</taxon>
        <taxon>Nocardioides</taxon>
    </lineage>
</organism>
<keyword evidence="2" id="KW-0812">Transmembrane</keyword>
<keyword evidence="6" id="KW-1185">Reference proteome</keyword>
<evidence type="ECO:0000256" key="3">
    <source>
        <dbReference type="SAM" id="SignalP"/>
    </source>
</evidence>
<evidence type="ECO:0000313" key="6">
    <source>
        <dbReference type="Proteomes" id="UP001142292"/>
    </source>
</evidence>
<sequence>MVQSMRTRLLIAAGLAGLLTGTLAVVGTAPAGADEQDQETYGRMILVLDSSGSMKEPAGGGATKIKAAKQALNTVIDDLPENADVGMRVFGAKVFGRKQKGACEDTQLVVEPGTGNRDDLRSAVDGYKPYGETPIPEALKRAADDIGSEGKRSIVLVSDGESTCGDPCPAAQAIADQGIDLQIDVVGLSVSGKARQQLECIAEKGNGTYYDADDAEGIGESISGASERALRPFEFTGTPVKGTPEFAEAPLVEPGQYLDTIQTREKRYYRFKRTAPGTTVHLGLIFEGESEDLVSNLNPEISVETENGDLAQCRWTVVQSTTLGDASRLIFGSTHSADTDPEEPCNTADELVLATSASRGDSGAIAGKKVQLMVYEEPPVSAAALDALPPQPDAPTWTELTPGKPVEGVVPGSAIANAPVVEDGTYSFDINPGENQVIGVPVGWGQHLEAQFDARMTDPIRKEWAVGAGVELDVIGPLGGEATVDISEEPDHWCPPGLLLNCPDAWRTGTLSDTVAYRNRFASGDAEASTGLPGIHYVRVQYQLEENINVPYTLTIKTMGEDGTGEPEYEKVSGLSAPTADLNLNASDDAGAQGSSASGEDGDNPEGRNGSTGEQGSGDLVKLVAGIGGTGLGLVALVTAVVLLIRRRR</sequence>
<evidence type="ECO:0000259" key="4">
    <source>
        <dbReference type="PROSITE" id="PS50234"/>
    </source>
</evidence>